<proteinExistence type="predicted"/>
<dbReference type="EMBL" id="RWGY01000002">
    <property type="protein sequence ID" value="TVU51682.1"/>
    <property type="molecule type" value="Genomic_DNA"/>
</dbReference>
<dbReference type="Pfam" id="PF11961">
    <property type="entry name" value="DUF3475"/>
    <property type="match status" value="1"/>
</dbReference>
<dbReference type="GO" id="GO:0045927">
    <property type="term" value="P:positive regulation of growth"/>
    <property type="evidence" value="ECO:0007669"/>
    <property type="project" value="InterPro"/>
</dbReference>
<evidence type="ECO:0000313" key="2">
    <source>
        <dbReference type="EMBL" id="TVU51682.1"/>
    </source>
</evidence>
<dbReference type="PANTHER" id="PTHR31371">
    <property type="entry name" value="BNAC09G50660D PROTEIN"/>
    <property type="match status" value="1"/>
</dbReference>
<dbReference type="Proteomes" id="UP000324897">
    <property type="component" value="Chromosome 6"/>
</dbReference>
<name>A0A5J9WSF5_9POAL</name>
<feature type="non-terminal residue" evidence="2">
    <location>
        <position position="1"/>
    </location>
</feature>
<dbReference type="AlphaFoldDB" id="A0A5J9WSF5"/>
<organism evidence="2 3">
    <name type="scientific">Eragrostis curvula</name>
    <name type="common">weeping love grass</name>
    <dbReference type="NCBI Taxonomy" id="38414"/>
    <lineage>
        <taxon>Eukaryota</taxon>
        <taxon>Viridiplantae</taxon>
        <taxon>Streptophyta</taxon>
        <taxon>Embryophyta</taxon>
        <taxon>Tracheophyta</taxon>
        <taxon>Spermatophyta</taxon>
        <taxon>Magnoliopsida</taxon>
        <taxon>Liliopsida</taxon>
        <taxon>Poales</taxon>
        <taxon>Poaceae</taxon>
        <taxon>PACMAD clade</taxon>
        <taxon>Chloridoideae</taxon>
        <taxon>Eragrostideae</taxon>
        <taxon>Eragrostidinae</taxon>
        <taxon>Eragrostis</taxon>
    </lineage>
</organism>
<evidence type="ECO:0000259" key="1">
    <source>
        <dbReference type="Pfam" id="PF11961"/>
    </source>
</evidence>
<dbReference type="InterPro" id="IPR021864">
    <property type="entry name" value="DUF3475"/>
</dbReference>
<accession>A0A5J9WSF5</accession>
<reference evidence="2 3" key="1">
    <citation type="journal article" date="2019" name="Sci. Rep.">
        <title>A high-quality genome of Eragrostis curvula grass provides insights into Poaceae evolution and supports new strategies to enhance forage quality.</title>
        <authorList>
            <person name="Carballo J."/>
            <person name="Santos B.A.C.M."/>
            <person name="Zappacosta D."/>
            <person name="Garbus I."/>
            <person name="Selva J.P."/>
            <person name="Gallo C.A."/>
            <person name="Diaz A."/>
            <person name="Albertini E."/>
            <person name="Caccamo M."/>
            <person name="Echenique V."/>
        </authorList>
    </citation>
    <scope>NUCLEOTIDE SEQUENCE [LARGE SCALE GENOMIC DNA]</scope>
    <source>
        <strain evidence="3">cv. Victoria</strain>
        <tissue evidence="2">Leaf</tissue>
    </source>
</reference>
<evidence type="ECO:0000313" key="3">
    <source>
        <dbReference type="Proteomes" id="UP000324897"/>
    </source>
</evidence>
<gene>
    <name evidence="2" type="ORF">EJB05_03123</name>
</gene>
<dbReference type="OrthoDB" id="2018987at2759"/>
<feature type="domain" description="DUF3475" evidence="1">
    <location>
        <begin position="34"/>
        <end position="90"/>
    </location>
</feature>
<dbReference type="Gramene" id="TVU51682">
    <property type="protein sequence ID" value="TVU51682"/>
    <property type="gene ID" value="EJB05_03123"/>
</dbReference>
<dbReference type="PANTHER" id="PTHR31371:SF14">
    <property type="entry name" value="SIMILARITY TO UNKNOWN PROTEIN"/>
    <property type="match status" value="1"/>
</dbReference>
<keyword evidence="3" id="KW-1185">Reference proteome</keyword>
<sequence length="263" mass="29151">MPVALDSWLTKVRSAMSSATKGVPPGPKKSSVGILAFEVASLMSKLLHMWRAVGDAGIARLRHETINLDGVRKVVSDDDDFLLGLACAELVDALRAASDSVAALAARCADLGLREFRDAFLEFADTGRDRHRWAASSWKEMDTRAHKMEKQVANKVPGVEADDVIGTLAINSVLSDYKFQRNDLWKPVYLWLESLEIGSLVETKHISEWLMWNPKVMDRLVEKQSVCTRLIEADLLPSDAGKRDKGRVLTKHVSNVRVIADAD</sequence>
<comment type="caution">
    <text evidence="2">The sequence shown here is derived from an EMBL/GenBank/DDBJ whole genome shotgun (WGS) entry which is preliminary data.</text>
</comment>
<protein>
    <recommendedName>
        <fullName evidence="1">DUF3475 domain-containing protein</fullName>
    </recommendedName>
</protein>